<dbReference type="EMBL" id="JRPD02000001">
    <property type="protein sequence ID" value="TLE01694.1"/>
    <property type="molecule type" value="Genomic_DNA"/>
</dbReference>
<evidence type="ECO:0000313" key="5">
    <source>
        <dbReference type="Proteomes" id="UP000029922"/>
    </source>
</evidence>
<keyword evidence="6" id="KW-1185">Reference proteome</keyword>
<dbReference type="GO" id="GO:0003723">
    <property type="term" value="F:RNA binding"/>
    <property type="evidence" value="ECO:0007669"/>
    <property type="project" value="UniProtKB-KW"/>
</dbReference>
<reference evidence="3 6" key="2">
    <citation type="submission" date="2018-06" db="EMBL/GenBank/DDBJ databases">
        <authorList>
            <consortium name="Pathogen Informatics"/>
            <person name="Doyle S."/>
        </authorList>
    </citation>
    <scope>NUCLEOTIDE SEQUENCE [LARGE SCALE GENOMIC DNA]</scope>
    <source>
        <strain evidence="3 6">NCTC12714</strain>
    </source>
</reference>
<evidence type="ECO:0000313" key="6">
    <source>
        <dbReference type="Proteomes" id="UP000255139"/>
    </source>
</evidence>
<dbReference type="Proteomes" id="UP000255139">
    <property type="component" value="Unassembled WGS sequence"/>
</dbReference>
<sequence>MHEHLVERFLEVYLKKIVKYPEHIAIKRQTGKSSDYILCIHAAEKDAGKIIGKDGKMISSLKNVISAIKAKDNVSYELIVVPKQI</sequence>
<organism evidence="3 6">
    <name type="scientific">Helicobacter muridarum</name>
    <dbReference type="NCBI Taxonomy" id="216"/>
    <lineage>
        <taxon>Bacteria</taxon>
        <taxon>Pseudomonadati</taxon>
        <taxon>Campylobacterota</taxon>
        <taxon>Epsilonproteobacteria</taxon>
        <taxon>Campylobacterales</taxon>
        <taxon>Helicobacteraceae</taxon>
        <taxon>Helicobacter</taxon>
    </lineage>
</organism>
<proteinExistence type="predicted"/>
<dbReference type="PANTHER" id="PTHR34654">
    <property type="entry name" value="UPF0109 PROTEIN SCO5592"/>
    <property type="match status" value="1"/>
</dbReference>
<dbReference type="EMBL" id="UGJE01000002">
    <property type="protein sequence ID" value="STQ86334.1"/>
    <property type="molecule type" value="Genomic_DNA"/>
</dbReference>
<gene>
    <name evidence="4" type="ORF">LS73_000770</name>
    <name evidence="3" type="ORF">NCTC12714_01139</name>
</gene>
<reference evidence="4 5" key="1">
    <citation type="journal article" date="2014" name="Genome Announc.">
        <title>Draft genome sequences of eight enterohepatic helicobacter species isolated from both laboratory and wild rodents.</title>
        <authorList>
            <person name="Sheh A."/>
            <person name="Shen Z."/>
            <person name="Fox J.G."/>
        </authorList>
    </citation>
    <scope>NUCLEOTIDE SEQUENCE [LARGE SCALE GENOMIC DNA]</scope>
    <source>
        <strain evidence="4 5">ST1</strain>
    </source>
</reference>
<evidence type="ECO:0000313" key="3">
    <source>
        <dbReference type="EMBL" id="STQ86334.1"/>
    </source>
</evidence>
<dbReference type="OrthoDB" id="5334617at2"/>
<dbReference type="InterPro" id="IPR020627">
    <property type="entry name" value="KhpA"/>
</dbReference>
<evidence type="ECO:0000256" key="2">
    <source>
        <dbReference type="ARBA" id="ARBA00022884"/>
    </source>
</evidence>
<evidence type="ECO:0000256" key="1">
    <source>
        <dbReference type="ARBA" id="ARBA00022490"/>
    </source>
</evidence>
<dbReference type="Pfam" id="PF13083">
    <property type="entry name" value="KH_KhpA-B"/>
    <property type="match status" value="1"/>
</dbReference>
<dbReference type="STRING" id="216.LS73_02260"/>
<evidence type="ECO:0000313" key="4">
    <source>
        <dbReference type="EMBL" id="TLE01694.1"/>
    </source>
</evidence>
<dbReference type="AlphaFoldDB" id="A0A377PVA5"/>
<keyword evidence="2" id="KW-0694">RNA-binding</keyword>
<keyword evidence="1" id="KW-0963">Cytoplasm</keyword>
<dbReference type="RefSeq" id="WP_052089497.1">
    <property type="nucleotide sequence ID" value="NZ_FZML01000010.1"/>
</dbReference>
<protein>
    <submittedName>
        <fullName evidence="3">KH domain RNA binding protein YlqC</fullName>
    </submittedName>
    <submittedName>
        <fullName evidence="4">KH domain-containing protein</fullName>
    </submittedName>
</protein>
<accession>A0A377PVA5</accession>
<dbReference type="Proteomes" id="UP000029922">
    <property type="component" value="Unassembled WGS sequence"/>
</dbReference>
<name>A0A377PVA5_9HELI</name>
<dbReference type="PANTHER" id="PTHR34654:SF1">
    <property type="entry name" value="RNA-BINDING PROTEIN KHPA"/>
    <property type="match status" value="1"/>
</dbReference>